<dbReference type="Pfam" id="PF06203">
    <property type="entry name" value="CCT"/>
    <property type="match status" value="1"/>
</dbReference>
<feature type="compositionally biased region" description="Acidic residues" evidence="8">
    <location>
        <begin position="498"/>
        <end position="507"/>
    </location>
</feature>
<dbReference type="EMBL" id="CM035413">
    <property type="protein sequence ID" value="KAH7431771.1"/>
    <property type="molecule type" value="Genomic_DNA"/>
</dbReference>
<dbReference type="Proteomes" id="UP000825935">
    <property type="component" value="Chromosome 8"/>
</dbReference>
<evidence type="ECO:0000259" key="9">
    <source>
        <dbReference type="PROSITE" id="PS50110"/>
    </source>
</evidence>
<evidence type="ECO:0000313" key="12">
    <source>
        <dbReference type="Proteomes" id="UP000825935"/>
    </source>
</evidence>
<dbReference type="GO" id="GO:0000160">
    <property type="term" value="P:phosphorelay signal transduction system"/>
    <property type="evidence" value="ECO:0007669"/>
    <property type="project" value="UniProtKB-KW"/>
</dbReference>
<keyword evidence="5 7" id="KW-0539">Nucleus</keyword>
<accession>A0A8T2U8S1</accession>
<dbReference type="PANTHER" id="PTHR43874">
    <property type="entry name" value="TWO-COMPONENT RESPONSE REGULATOR"/>
    <property type="match status" value="1"/>
</dbReference>
<dbReference type="AlphaFoldDB" id="A0A8T2U8S1"/>
<keyword evidence="12" id="KW-1185">Reference proteome</keyword>
<reference evidence="11" key="1">
    <citation type="submission" date="2021-08" db="EMBL/GenBank/DDBJ databases">
        <title>WGS assembly of Ceratopteris richardii.</title>
        <authorList>
            <person name="Marchant D.B."/>
            <person name="Chen G."/>
            <person name="Jenkins J."/>
            <person name="Shu S."/>
            <person name="Leebens-Mack J."/>
            <person name="Grimwood J."/>
            <person name="Schmutz J."/>
            <person name="Soltis P."/>
            <person name="Soltis D."/>
            <person name="Chen Z.-H."/>
        </authorList>
    </citation>
    <scope>NUCLEOTIDE SEQUENCE</scope>
    <source>
        <strain evidence="11">Whitten #5841</strain>
        <tissue evidence="11">Leaf</tissue>
    </source>
</reference>
<proteinExistence type="inferred from homology"/>
<name>A0A8T2U8S1_CERRI</name>
<dbReference type="SMART" id="SM00448">
    <property type="entry name" value="REC"/>
    <property type="match status" value="1"/>
</dbReference>
<feature type="region of interest" description="Disordered" evidence="8">
    <location>
        <begin position="234"/>
        <end position="265"/>
    </location>
</feature>
<protein>
    <submittedName>
        <fullName evidence="11">Uncharacterized protein</fullName>
    </submittedName>
</protein>
<sequence>MDFSDVHIVFCDHDKETGSSTLALLQKCTYKVTAVKSARDVIEILKSKAADVDIILTDVELPQEKGFKILKHIVRQEDLGHIAVVVMSEQDDMAVVAKCLLLGVADYLVKPLRSNEVMNLWTHMWRKRRMLGLPNKNVGLEGMSFLPSLQKPTKTADLLSGYRNLDHFQVSNTHQPFYSRDATVQPELELSLRLSLNYTTEKLHKHANIVPLAAQTSPPNGRLFHPSAFPANLNSYNFQPDEQSGTNAYSPSSSWSKRSVNSQVNSNNVPQDIQELVNEVPGDHVSNSTYKETSMVDETRSGDIESQMCDEPEGLRVDQVPIPCITTDDSITSGGQTSTKNIQGFQLHHTYIRSSPVCIEQSVASNVQKTTVSGHLYLTCNPPQQQPLPYCHEAGIANIPQVGNSYTFYPSAQVAVPVDSFSSWPNVFSPPPLSGGKLVHLERREAALSRFRMKRKGRCFEKKIRYASRKKSAEQRPRIRGQFVKKIILSNNVISESIADEEGEADDEQGHSEWNKNSFHDSPRENSRAD</sequence>
<comment type="subcellular location">
    <subcellularLocation>
        <location evidence="1 7">Nucleus</location>
    </subcellularLocation>
</comment>
<dbReference type="GO" id="GO:0048511">
    <property type="term" value="P:rhythmic process"/>
    <property type="evidence" value="ECO:0007669"/>
    <property type="project" value="UniProtKB-KW"/>
</dbReference>
<feature type="domain" description="CCT" evidence="10">
    <location>
        <begin position="444"/>
        <end position="486"/>
    </location>
</feature>
<comment type="caution">
    <text evidence="11">The sequence shown here is derived from an EMBL/GenBank/DDBJ whole genome shotgun (WGS) entry which is preliminary data.</text>
</comment>
<dbReference type="EMBL" id="CM035413">
    <property type="protein sequence ID" value="KAH7431772.1"/>
    <property type="molecule type" value="Genomic_DNA"/>
</dbReference>
<dbReference type="Pfam" id="PF00072">
    <property type="entry name" value="Response_reg"/>
    <property type="match status" value="1"/>
</dbReference>
<evidence type="ECO:0000259" key="10">
    <source>
        <dbReference type="PROSITE" id="PS51017"/>
    </source>
</evidence>
<feature type="modified residue" description="4-aspartylphosphate" evidence="6">
    <location>
        <position position="58"/>
    </location>
</feature>
<feature type="region of interest" description="Disordered" evidence="8">
    <location>
        <begin position="498"/>
        <end position="530"/>
    </location>
</feature>
<dbReference type="PANTHER" id="PTHR43874:SF1">
    <property type="entry name" value="TWO-COMPONENT RESPONSE REGULATOR-LIKE APRR1"/>
    <property type="match status" value="1"/>
</dbReference>
<organism evidence="11 12">
    <name type="scientific">Ceratopteris richardii</name>
    <name type="common">Triangle waterfern</name>
    <dbReference type="NCBI Taxonomy" id="49495"/>
    <lineage>
        <taxon>Eukaryota</taxon>
        <taxon>Viridiplantae</taxon>
        <taxon>Streptophyta</taxon>
        <taxon>Embryophyta</taxon>
        <taxon>Tracheophyta</taxon>
        <taxon>Polypodiopsida</taxon>
        <taxon>Polypodiidae</taxon>
        <taxon>Polypodiales</taxon>
        <taxon>Pteridineae</taxon>
        <taxon>Pteridaceae</taxon>
        <taxon>Parkerioideae</taxon>
        <taxon>Ceratopteris</taxon>
    </lineage>
</organism>
<dbReference type="OrthoDB" id="60033at2759"/>
<dbReference type="InterPro" id="IPR001789">
    <property type="entry name" value="Sig_transdc_resp-reg_receiver"/>
</dbReference>
<evidence type="ECO:0000313" key="11">
    <source>
        <dbReference type="EMBL" id="KAH7431772.1"/>
    </source>
</evidence>
<evidence type="ECO:0000256" key="2">
    <source>
        <dbReference type="ARBA" id="ARBA00010330"/>
    </source>
</evidence>
<dbReference type="PROSITE" id="PS50110">
    <property type="entry name" value="RESPONSE_REGULATORY"/>
    <property type="match status" value="1"/>
</dbReference>
<evidence type="ECO:0000256" key="4">
    <source>
        <dbReference type="ARBA" id="ARBA00023108"/>
    </source>
</evidence>
<dbReference type="SUPFAM" id="SSF52172">
    <property type="entry name" value="CheY-like"/>
    <property type="match status" value="1"/>
</dbReference>
<keyword evidence="3" id="KW-0902">Two-component regulatory system</keyword>
<dbReference type="PROSITE" id="PS51017">
    <property type="entry name" value="CCT"/>
    <property type="match status" value="1"/>
</dbReference>
<dbReference type="GO" id="GO:0005634">
    <property type="term" value="C:nucleus"/>
    <property type="evidence" value="ECO:0007669"/>
    <property type="project" value="UniProtKB-SubCell"/>
</dbReference>
<dbReference type="EMBL" id="CM035413">
    <property type="protein sequence ID" value="KAH7431770.1"/>
    <property type="molecule type" value="Genomic_DNA"/>
</dbReference>
<feature type="compositionally biased region" description="Basic and acidic residues" evidence="8">
    <location>
        <begin position="508"/>
        <end position="530"/>
    </location>
</feature>
<keyword evidence="4" id="KW-0090">Biological rhythms</keyword>
<evidence type="ECO:0000256" key="5">
    <source>
        <dbReference type="ARBA" id="ARBA00023242"/>
    </source>
</evidence>
<keyword evidence="6" id="KW-0597">Phosphoprotein</keyword>
<evidence type="ECO:0000256" key="7">
    <source>
        <dbReference type="PROSITE-ProRule" id="PRU00357"/>
    </source>
</evidence>
<dbReference type="GO" id="GO:0009736">
    <property type="term" value="P:cytokinin-activated signaling pathway"/>
    <property type="evidence" value="ECO:0007669"/>
    <property type="project" value="InterPro"/>
</dbReference>
<dbReference type="InterPro" id="IPR045279">
    <property type="entry name" value="ARR-like"/>
</dbReference>
<gene>
    <name evidence="11" type="ORF">KP509_08G065800</name>
</gene>
<evidence type="ECO:0000256" key="6">
    <source>
        <dbReference type="PROSITE-ProRule" id="PRU00169"/>
    </source>
</evidence>
<evidence type="ECO:0000256" key="1">
    <source>
        <dbReference type="ARBA" id="ARBA00004123"/>
    </source>
</evidence>
<feature type="compositionally biased region" description="Polar residues" evidence="8">
    <location>
        <begin position="234"/>
        <end position="258"/>
    </location>
</feature>
<dbReference type="Gene3D" id="3.40.50.2300">
    <property type="match status" value="1"/>
</dbReference>
<comment type="similarity">
    <text evidence="2">Belongs to the ARR-like family.</text>
</comment>
<dbReference type="InterPro" id="IPR011006">
    <property type="entry name" value="CheY-like_superfamily"/>
</dbReference>
<feature type="domain" description="Response regulatory" evidence="9">
    <location>
        <begin position="7"/>
        <end position="125"/>
    </location>
</feature>
<dbReference type="EMBL" id="CM035413">
    <property type="protein sequence ID" value="KAH7431773.1"/>
    <property type="molecule type" value="Genomic_DNA"/>
</dbReference>
<dbReference type="InterPro" id="IPR010402">
    <property type="entry name" value="CCT_domain"/>
</dbReference>
<evidence type="ECO:0000256" key="3">
    <source>
        <dbReference type="ARBA" id="ARBA00023012"/>
    </source>
</evidence>
<evidence type="ECO:0000256" key="8">
    <source>
        <dbReference type="SAM" id="MobiDB-lite"/>
    </source>
</evidence>